<dbReference type="RefSeq" id="XP_016604593.1">
    <property type="nucleotide sequence ID" value="XM_016756296.1"/>
</dbReference>
<evidence type="ECO:0000313" key="2">
    <source>
        <dbReference type="EMBL" id="KNC96553.1"/>
    </source>
</evidence>
<feature type="region of interest" description="Disordered" evidence="1">
    <location>
        <begin position="1"/>
        <end position="20"/>
    </location>
</feature>
<accession>A0A0L0H755</accession>
<proteinExistence type="predicted"/>
<dbReference type="OrthoDB" id="2154676at2759"/>
<name>A0A0L0H755_SPIPD</name>
<reference evidence="2 3" key="1">
    <citation type="submission" date="2009-08" db="EMBL/GenBank/DDBJ databases">
        <title>The Genome Sequence of Spizellomyces punctatus strain DAOM BR117.</title>
        <authorList>
            <consortium name="The Broad Institute Genome Sequencing Platform"/>
            <person name="Russ C."/>
            <person name="Cuomo C."/>
            <person name="Shea T."/>
            <person name="Young S.K."/>
            <person name="Zeng Q."/>
            <person name="Koehrsen M."/>
            <person name="Haas B."/>
            <person name="Borodovsky M."/>
            <person name="Guigo R."/>
            <person name="Alvarado L."/>
            <person name="Berlin A."/>
            <person name="Bochicchio J."/>
            <person name="Borenstein D."/>
            <person name="Chapman S."/>
            <person name="Chen Z."/>
            <person name="Engels R."/>
            <person name="Freedman E."/>
            <person name="Gellesch M."/>
            <person name="Goldberg J."/>
            <person name="Griggs A."/>
            <person name="Gujja S."/>
            <person name="Heiman D."/>
            <person name="Hepburn T."/>
            <person name="Howarth C."/>
            <person name="Jen D."/>
            <person name="Larson L."/>
            <person name="Lewis B."/>
            <person name="Mehta T."/>
            <person name="Park D."/>
            <person name="Pearson M."/>
            <person name="Roberts A."/>
            <person name="Saif S."/>
            <person name="Shenoy N."/>
            <person name="Sisk P."/>
            <person name="Stolte C."/>
            <person name="Sykes S."/>
            <person name="Thomson T."/>
            <person name="Walk T."/>
            <person name="White J."/>
            <person name="Yandava C."/>
            <person name="Burger G."/>
            <person name="Gray M.W."/>
            <person name="Holland P.W.H."/>
            <person name="King N."/>
            <person name="Lang F.B.F."/>
            <person name="Roger A.J."/>
            <person name="Ruiz-Trillo I."/>
            <person name="Lander E."/>
            <person name="Nusbaum C."/>
        </authorList>
    </citation>
    <scope>NUCLEOTIDE SEQUENCE [LARGE SCALE GENOMIC DNA]</scope>
    <source>
        <strain evidence="2 3">DAOM BR117</strain>
    </source>
</reference>
<dbReference type="Proteomes" id="UP000053201">
    <property type="component" value="Unassembled WGS sequence"/>
</dbReference>
<evidence type="ECO:0000256" key="1">
    <source>
        <dbReference type="SAM" id="MobiDB-lite"/>
    </source>
</evidence>
<organism evidence="2 3">
    <name type="scientific">Spizellomyces punctatus (strain DAOM BR117)</name>
    <dbReference type="NCBI Taxonomy" id="645134"/>
    <lineage>
        <taxon>Eukaryota</taxon>
        <taxon>Fungi</taxon>
        <taxon>Fungi incertae sedis</taxon>
        <taxon>Chytridiomycota</taxon>
        <taxon>Chytridiomycota incertae sedis</taxon>
        <taxon>Chytridiomycetes</taxon>
        <taxon>Spizellomycetales</taxon>
        <taxon>Spizellomycetaceae</taxon>
        <taxon>Spizellomyces</taxon>
    </lineage>
</organism>
<dbReference type="VEuPathDB" id="FungiDB:SPPG_08141"/>
<evidence type="ECO:0000313" key="3">
    <source>
        <dbReference type="Proteomes" id="UP000053201"/>
    </source>
</evidence>
<dbReference type="AlphaFoldDB" id="A0A0L0H755"/>
<sequence>MDLGASIPVVRDRHERSSQPPHSCLRFATELVSWYPAPDILALIRRCDAQCDPGEKSGTTKRQGQKMFWQQVGRNSRTDILRLLKMKPASPDWSLDFVSACAVFVGATMGGHLPLMTEMVLSNSVPIDHSSSIALQTAVRLMRSDLLYACLSLGATIPRSAASALAIDLLSWASTDAILAFLARADDRGRTPRLHCTESFLHHLGRCGRGDVIEALVSRDVMSKGGRSGKATNSSLALTSEQATTVLVGAAGAGHLDLCRDLVTRYEGDPVGYKFAAIRAACRSVKASSAEIIGYLLAMWQVTGDDDEDEKRFARRCLAECLVEACKFVGQNKVQVVECLIEWMGPAELRRVGGRALVEALRSWQWTPARVIKNQMKKAAKDTEGEYGVLLVLVGGRSDDRAISTVCIPGQVKTCADDGRIWSIWLPTHMIKEDAEELAHGIEHLIQRAGFQAFVQDLGAGTRSPRTLWDALHSRQILIPSRVCWCTACAAYDKRKRKTWRQWWLDLWAGAWRSEDVYNKEQKVSLVTGSA</sequence>
<dbReference type="GeneID" id="27691318"/>
<keyword evidence="3" id="KW-1185">Reference proteome</keyword>
<protein>
    <submittedName>
        <fullName evidence="2">Uncharacterized protein</fullName>
    </submittedName>
</protein>
<dbReference type="EMBL" id="KQ257468">
    <property type="protein sequence ID" value="KNC96553.1"/>
    <property type="molecule type" value="Genomic_DNA"/>
</dbReference>
<gene>
    <name evidence="2" type="ORF">SPPG_08141</name>
</gene>